<protein>
    <submittedName>
        <fullName evidence="4">Metal-dependent amidase/aminoacylase/carboxypeptidase</fullName>
    </submittedName>
</protein>
<comment type="similarity">
    <text evidence="1">Belongs to the peptidase M20A family.</text>
</comment>
<reference evidence="4" key="1">
    <citation type="journal article" date="2020" name="Stud. Mycol.">
        <title>101 Dothideomycetes genomes: a test case for predicting lifestyles and emergence of pathogens.</title>
        <authorList>
            <person name="Haridas S."/>
            <person name="Albert R."/>
            <person name="Binder M."/>
            <person name="Bloem J."/>
            <person name="Labutti K."/>
            <person name="Salamov A."/>
            <person name="Andreopoulos B."/>
            <person name="Baker S."/>
            <person name="Barry K."/>
            <person name="Bills G."/>
            <person name="Bluhm B."/>
            <person name="Cannon C."/>
            <person name="Castanera R."/>
            <person name="Culley D."/>
            <person name="Daum C."/>
            <person name="Ezra D."/>
            <person name="Gonzalez J."/>
            <person name="Henrissat B."/>
            <person name="Kuo A."/>
            <person name="Liang C."/>
            <person name="Lipzen A."/>
            <person name="Lutzoni F."/>
            <person name="Magnuson J."/>
            <person name="Mondo S."/>
            <person name="Nolan M."/>
            <person name="Ohm R."/>
            <person name="Pangilinan J."/>
            <person name="Park H.-J."/>
            <person name="Ramirez L."/>
            <person name="Alfaro M."/>
            <person name="Sun H."/>
            <person name="Tritt A."/>
            <person name="Yoshinaga Y."/>
            <person name="Zwiers L.-H."/>
            <person name="Turgeon B."/>
            <person name="Goodwin S."/>
            <person name="Spatafora J."/>
            <person name="Crous P."/>
            <person name="Grigoriev I."/>
        </authorList>
    </citation>
    <scope>NUCLEOTIDE SEQUENCE</scope>
    <source>
        <strain evidence="4">CBS 473.64</strain>
    </source>
</reference>
<keyword evidence="4" id="KW-0121">Carboxypeptidase</keyword>
<dbReference type="Pfam" id="PF01546">
    <property type="entry name" value="Peptidase_M20"/>
    <property type="match status" value="1"/>
</dbReference>
<accession>A0A6A6S3L1</accession>
<feature type="binding site" evidence="2">
    <location>
        <position position="116"/>
    </location>
    <ligand>
        <name>Mn(2+)</name>
        <dbReference type="ChEBI" id="CHEBI:29035"/>
        <label>2</label>
    </ligand>
</feature>
<dbReference type="InterPro" id="IPR036264">
    <property type="entry name" value="Bact_exopeptidase_dim_dom"/>
</dbReference>
<proteinExistence type="inferred from homology"/>
<keyword evidence="4" id="KW-0378">Hydrolase</keyword>
<dbReference type="Pfam" id="PF07687">
    <property type="entry name" value="M20_dimer"/>
    <property type="match status" value="1"/>
</dbReference>
<feature type="binding site" evidence="2">
    <location>
        <position position="179"/>
    </location>
    <ligand>
        <name>Mn(2+)</name>
        <dbReference type="ChEBI" id="CHEBI:29035"/>
        <label>2</label>
    </ligand>
</feature>
<evidence type="ECO:0000256" key="1">
    <source>
        <dbReference type="ARBA" id="ARBA00006247"/>
    </source>
</evidence>
<evidence type="ECO:0000256" key="2">
    <source>
        <dbReference type="PIRSR" id="PIRSR005962-1"/>
    </source>
</evidence>
<dbReference type="SUPFAM" id="SSF55031">
    <property type="entry name" value="Bacterial exopeptidase dimerisation domain"/>
    <property type="match status" value="1"/>
</dbReference>
<feature type="domain" description="Peptidase M20 dimerisation" evidence="3">
    <location>
        <begin position="200"/>
        <end position="297"/>
    </location>
</feature>
<comment type="cofactor">
    <cofactor evidence="2">
        <name>Mn(2+)</name>
        <dbReference type="ChEBI" id="CHEBI:29035"/>
    </cofactor>
    <text evidence="2">The Mn(2+) ion enhances activity.</text>
</comment>
<dbReference type="Gene3D" id="3.40.630.10">
    <property type="entry name" value="Zn peptidases"/>
    <property type="match status" value="1"/>
</dbReference>
<organism evidence="4 5">
    <name type="scientific">Massarina eburnea CBS 473.64</name>
    <dbReference type="NCBI Taxonomy" id="1395130"/>
    <lineage>
        <taxon>Eukaryota</taxon>
        <taxon>Fungi</taxon>
        <taxon>Dikarya</taxon>
        <taxon>Ascomycota</taxon>
        <taxon>Pezizomycotina</taxon>
        <taxon>Dothideomycetes</taxon>
        <taxon>Pleosporomycetidae</taxon>
        <taxon>Pleosporales</taxon>
        <taxon>Massarineae</taxon>
        <taxon>Massarinaceae</taxon>
        <taxon>Massarina</taxon>
    </lineage>
</organism>
<dbReference type="NCBIfam" id="TIGR01891">
    <property type="entry name" value="amidohydrolases"/>
    <property type="match status" value="1"/>
</dbReference>
<dbReference type="AlphaFoldDB" id="A0A6A6S3L1"/>
<dbReference type="PANTHER" id="PTHR11014:SF63">
    <property type="entry name" value="METALLOPEPTIDASE, PUTATIVE (AFU_ORTHOLOGUE AFUA_6G09600)-RELATED"/>
    <property type="match status" value="1"/>
</dbReference>
<dbReference type="PANTHER" id="PTHR11014">
    <property type="entry name" value="PEPTIDASE M20 FAMILY MEMBER"/>
    <property type="match status" value="1"/>
</dbReference>
<dbReference type="OrthoDB" id="6119954at2759"/>
<dbReference type="PIRSF" id="PIRSF005962">
    <property type="entry name" value="Pept_M20D_amidohydro"/>
    <property type="match status" value="1"/>
</dbReference>
<dbReference type="GO" id="GO:0004180">
    <property type="term" value="F:carboxypeptidase activity"/>
    <property type="evidence" value="ECO:0007669"/>
    <property type="project" value="UniProtKB-KW"/>
</dbReference>
<dbReference type="Proteomes" id="UP000799753">
    <property type="component" value="Unassembled WGS sequence"/>
</dbReference>
<keyword evidence="2" id="KW-0479">Metal-binding</keyword>
<evidence type="ECO:0000313" key="5">
    <source>
        <dbReference type="Proteomes" id="UP000799753"/>
    </source>
</evidence>
<keyword evidence="2" id="KW-0464">Manganese</keyword>
<dbReference type="InterPro" id="IPR011650">
    <property type="entry name" value="Peptidase_M20_dimer"/>
</dbReference>
<keyword evidence="5" id="KW-1185">Reference proteome</keyword>
<dbReference type="InterPro" id="IPR002933">
    <property type="entry name" value="Peptidase_M20"/>
</dbReference>
<dbReference type="EMBL" id="MU006782">
    <property type="protein sequence ID" value="KAF2641712.1"/>
    <property type="molecule type" value="Genomic_DNA"/>
</dbReference>
<evidence type="ECO:0000313" key="4">
    <source>
        <dbReference type="EMBL" id="KAF2641712.1"/>
    </source>
</evidence>
<name>A0A6A6S3L1_9PLEO</name>
<keyword evidence="4" id="KW-0645">Protease</keyword>
<dbReference type="GO" id="GO:0046872">
    <property type="term" value="F:metal ion binding"/>
    <property type="evidence" value="ECO:0007669"/>
    <property type="project" value="UniProtKB-KW"/>
</dbReference>
<gene>
    <name evidence="4" type="ORF">P280DRAFT_506275</name>
</gene>
<dbReference type="InterPro" id="IPR017439">
    <property type="entry name" value="Amidohydrolase"/>
</dbReference>
<feature type="binding site" evidence="2">
    <location>
        <position position="152"/>
    </location>
    <ligand>
        <name>Mn(2+)</name>
        <dbReference type="ChEBI" id="CHEBI:29035"/>
        <label>2</label>
    </ligand>
</feature>
<evidence type="ECO:0000259" key="3">
    <source>
        <dbReference type="Pfam" id="PF07687"/>
    </source>
</evidence>
<dbReference type="Gene3D" id="3.30.70.360">
    <property type="match status" value="1"/>
</dbReference>
<feature type="binding site" evidence="2">
    <location>
        <position position="114"/>
    </location>
    <ligand>
        <name>Mn(2+)</name>
        <dbReference type="ChEBI" id="CHEBI:29035"/>
        <label>2</label>
    </ligand>
</feature>
<dbReference type="SUPFAM" id="SSF53187">
    <property type="entry name" value="Zn-dependent exopeptidases"/>
    <property type="match status" value="1"/>
</dbReference>
<sequence>MPSISEIIAAHQPEFAPYEKLYKHFHAHPELSFQEEQTAARIVKELDKLQAYAIYPKIGGHGLAAVLQNGPGPTILLRADIDGLPVQESTNVPFASTLRMTDDDGIEKPTMHACGHDIHITALLLAASTLANKQVRDHWSGTLILVFQPAEERGAGAQAMVDDGLYEKVPLPDVVVGGHVVPFREGRIGTKRGLIASSADSFKLRIEGRQAHASTPHVAIDPVVQAASTIMRLQTIVSREIDPRDFGVVTVSSIKAGDAVNIIPQFADLKLNIRAGVDETRTKIIDSISRIVSAEAAASAAPAPSLDHLFGFPLLHNNDDLTASLERTFAEHFGENYDKEIPRANFSEDFGILATAIGRPSCFFLYGGLDCEKYDSLVNEGRQAELPGNHSSEFLPVVGSVKTGADAYTVSALTILGRERGNA</sequence>